<dbReference type="RefSeq" id="WP_110853791.1">
    <property type="nucleotide sequence ID" value="NZ_QKLZ01000019.1"/>
</dbReference>
<keyword evidence="2" id="KW-1185">Reference proteome</keyword>
<proteinExistence type="predicted"/>
<dbReference type="Proteomes" id="UP000250222">
    <property type="component" value="Unassembled WGS sequence"/>
</dbReference>
<evidence type="ECO:0000313" key="1">
    <source>
        <dbReference type="EMBL" id="SSA46945.1"/>
    </source>
</evidence>
<dbReference type="EMBL" id="UETB01000019">
    <property type="protein sequence ID" value="SSA46945.1"/>
    <property type="molecule type" value="Genomic_DNA"/>
</dbReference>
<dbReference type="OrthoDB" id="4738721at2"/>
<accession>A0A2Y9AS84</accession>
<organism evidence="1 2">
    <name type="scientific">Georgenia satyanarayanai</name>
    <dbReference type="NCBI Taxonomy" id="860221"/>
    <lineage>
        <taxon>Bacteria</taxon>
        <taxon>Bacillati</taxon>
        <taxon>Actinomycetota</taxon>
        <taxon>Actinomycetes</taxon>
        <taxon>Micrococcales</taxon>
        <taxon>Bogoriellaceae</taxon>
        <taxon>Georgenia</taxon>
    </lineage>
</organism>
<protein>
    <submittedName>
        <fullName evidence="1">Uncharacterized protein</fullName>
    </submittedName>
</protein>
<gene>
    <name evidence="1" type="ORF">SAMN05216184_11949</name>
</gene>
<reference evidence="1 2" key="1">
    <citation type="submission" date="2016-10" db="EMBL/GenBank/DDBJ databases">
        <authorList>
            <person name="Cai Z."/>
        </authorList>
    </citation>
    <scope>NUCLEOTIDE SEQUENCE [LARGE SCALE GENOMIC DNA]</scope>
    <source>
        <strain evidence="1 2">CGMCC 1.10826</strain>
    </source>
</reference>
<name>A0A2Y9AS84_9MICO</name>
<dbReference type="AlphaFoldDB" id="A0A2Y9AS84"/>
<evidence type="ECO:0000313" key="2">
    <source>
        <dbReference type="Proteomes" id="UP000250222"/>
    </source>
</evidence>
<sequence>MGVAFQLGHSDHKVVEDFLLRQPAGVSAITLHAKAARHQQAAAEAAIAVGVSVFYNPATERLAAPGYAMPEAPFYAHAPYDVDLLASDAAARARLIDLVIEGHPAFTTAITPPHFYVNSMRSANLNAALAADTRKSTDKPIQAVLVLDRRFGLKVAAELAAQYAQEGIRNLELRLSPFGGEDESIAKIKSGFTILDAFRAAGITTTLGWSGNIGQSAVALGHTDNYSVGVGLLEHVSHTAMISRQRLPPKLDENGKKKGGPQFEGVYLPGIAATVSRKVAETLLGHTDLRLRLSCRLDECRASIDGPTRASRRHYLHARAHEMDDLLKKPEPWRATTEEDRLGRALALRDLVNEKYRAGDSPALKTRTLRSILDLSGESTAAQTA</sequence>